<keyword evidence="2" id="KW-1185">Reference proteome</keyword>
<organism evidence="1 2">
    <name type="scientific">Coccomyxa subellipsoidea</name>
    <dbReference type="NCBI Taxonomy" id="248742"/>
    <lineage>
        <taxon>Eukaryota</taxon>
        <taxon>Viridiplantae</taxon>
        <taxon>Chlorophyta</taxon>
        <taxon>core chlorophytes</taxon>
        <taxon>Trebouxiophyceae</taxon>
        <taxon>Trebouxiophyceae incertae sedis</taxon>
        <taxon>Coccomyxaceae</taxon>
        <taxon>Coccomyxa</taxon>
    </lineage>
</organism>
<dbReference type="PANTHER" id="PTHR35759:SF1">
    <property type="entry name" value="OS07G0673000 PROTEIN"/>
    <property type="match status" value="1"/>
</dbReference>
<name>A0ABR2YTC5_9CHLO</name>
<dbReference type="PANTHER" id="PTHR35759">
    <property type="entry name" value="BNAA09G03860D PROTEIN"/>
    <property type="match status" value="1"/>
</dbReference>
<proteinExistence type="predicted"/>
<evidence type="ECO:0000313" key="2">
    <source>
        <dbReference type="Proteomes" id="UP001491310"/>
    </source>
</evidence>
<evidence type="ECO:0000313" key="1">
    <source>
        <dbReference type="EMBL" id="KAK9914911.1"/>
    </source>
</evidence>
<comment type="caution">
    <text evidence="1">The sequence shown here is derived from an EMBL/GenBank/DDBJ whole genome shotgun (WGS) entry which is preliminary data.</text>
</comment>
<protein>
    <submittedName>
        <fullName evidence="1">Uncharacterized protein</fullName>
    </submittedName>
</protein>
<accession>A0ABR2YTC5</accession>
<dbReference type="Proteomes" id="UP001491310">
    <property type="component" value="Unassembled WGS sequence"/>
</dbReference>
<sequence>MHALPLQKVDSRIWDRLAANVRRLGPGAIQRALDEKLYLVPDISGAKDQHCQLTSYPVGRRFKEDTQLNRLMADLFEGIAEGSRATALPLINLTRWDLFHAHCFFTPKERGVGLLFHAKEYPRECEAFPYNLGYCQRGSPLEYSEREMNFRNLLYFQGELCCLDVGESSVLHNTLIMDGLQDVRTVLEMDFGRAICDVNYFGGLENVPREEKLYVCGNYLDDELEADRK</sequence>
<dbReference type="EMBL" id="JALJOT010000005">
    <property type="protein sequence ID" value="KAK9914911.1"/>
    <property type="molecule type" value="Genomic_DNA"/>
</dbReference>
<gene>
    <name evidence="1" type="ORF">WJX75_002188</name>
</gene>
<reference evidence="1 2" key="1">
    <citation type="journal article" date="2024" name="Nat. Commun.">
        <title>Phylogenomics reveals the evolutionary origins of lichenization in chlorophyte algae.</title>
        <authorList>
            <person name="Puginier C."/>
            <person name="Libourel C."/>
            <person name="Otte J."/>
            <person name="Skaloud P."/>
            <person name="Haon M."/>
            <person name="Grisel S."/>
            <person name="Petersen M."/>
            <person name="Berrin J.G."/>
            <person name="Delaux P.M."/>
            <person name="Dal Grande F."/>
            <person name="Keller J."/>
        </authorList>
    </citation>
    <scope>NUCLEOTIDE SEQUENCE [LARGE SCALE GENOMIC DNA]</scope>
    <source>
        <strain evidence="1 2">SAG 216-7</strain>
    </source>
</reference>